<comment type="caution">
    <text evidence="2">The sequence shown here is derived from an EMBL/GenBank/DDBJ whole genome shotgun (WGS) entry which is preliminary data.</text>
</comment>
<evidence type="ECO:0000313" key="2">
    <source>
        <dbReference type="EMBL" id="GGC99658.1"/>
    </source>
</evidence>
<feature type="transmembrane region" description="Helical" evidence="1">
    <location>
        <begin position="165"/>
        <end position="183"/>
    </location>
</feature>
<keyword evidence="1" id="KW-0472">Membrane</keyword>
<dbReference type="Proteomes" id="UP000597301">
    <property type="component" value="Unassembled WGS sequence"/>
</dbReference>
<feature type="transmembrane region" description="Helical" evidence="1">
    <location>
        <begin position="399"/>
        <end position="426"/>
    </location>
</feature>
<feature type="transmembrane region" description="Helical" evidence="1">
    <location>
        <begin position="105"/>
        <end position="123"/>
    </location>
</feature>
<keyword evidence="1" id="KW-1133">Transmembrane helix</keyword>
<accession>A0ABQ1PN33</accession>
<reference evidence="3" key="1">
    <citation type="journal article" date="2019" name="Int. J. Syst. Evol. Microbiol.">
        <title>The Global Catalogue of Microorganisms (GCM) 10K type strain sequencing project: providing services to taxonomists for standard genome sequencing and annotation.</title>
        <authorList>
            <consortium name="The Broad Institute Genomics Platform"/>
            <consortium name="The Broad Institute Genome Sequencing Center for Infectious Disease"/>
            <person name="Wu L."/>
            <person name="Ma J."/>
        </authorList>
    </citation>
    <scope>NUCLEOTIDE SEQUENCE [LARGE SCALE GENOMIC DNA]</scope>
    <source>
        <strain evidence="3">CGMCC 1.15122</strain>
    </source>
</reference>
<keyword evidence="1" id="KW-0812">Transmembrane</keyword>
<keyword evidence="3" id="KW-1185">Reference proteome</keyword>
<proteinExistence type="predicted"/>
<sequence length="448" mass="50500">MQRRYSFGNDIIQYRKRGQSLVAMLMMLLIVGLGVGGVLSPWDYNVLPAVPMMELMVLLLSVLVFPPKSRLSWLFMLLAGAYLGVTFMIAVIMNDAHILDYVQAYKAFFYVALLCSFVGETLFKKEQVAKFFYVLLLLFLAKYSYSRLLGLDSWVSQRPGIFTENNFELVFLILLLYLVLPVIRWRFLSFSAVMLIILLSGSRSAFLCFAVVYFFSVFRLGKGFIKQWLLLFPLLLVLAYGIVSDRMDISLGGGSGPAVQAPSMPALEEGRGSATTPETGEVVEQEPLTFRSFLERGASIDRVRFLLYFLNETEDWQWWNVMLGTQPLTPLSVQTCDDLSYWSDLHSFSGDGSCYSVILHSYIIRVLYDHGVAGLLFLVVFTVYALRKSGYSWADTLCVLGVLLASSLSVSAFNSVFAVLSMIFFLSHERGPSSAALREERERTVQHA</sequence>
<feature type="transmembrane region" description="Helical" evidence="1">
    <location>
        <begin position="195"/>
        <end position="218"/>
    </location>
</feature>
<protein>
    <submittedName>
        <fullName evidence="2">Uncharacterized protein</fullName>
    </submittedName>
</protein>
<feature type="transmembrane region" description="Helical" evidence="1">
    <location>
        <begin position="366"/>
        <end position="387"/>
    </location>
</feature>
<dbReference type="EMBL" id="BMHM01000009">
    <property type="protein sequence ID" value="GGC99658.1"/>
    <property type="molecule type" value="Genomic_DNA"/>
</dbReference>
<feature type="transmembrane region" description="Helical" evidence="1">
    <location>
        <begin position="224"/>
        <end position="243"/>
    </location>
</feature>
<evidence type="ECO:0000256" key="1">
    <source>
        <dbReference type="SAM" id="Phobius"/>
    </source>
</evidence>
<feature type="transmembrane region" description="Helical" evidence="1">
    <location>
        <begin position="128"/>
        <end position="145"/>
    </location>
</feature>
<organism evidence="2 3">
    <name type="scientific">Vreelandella lutescens</name>
    <dbReference type="NCBI Taxonomy" id="1602943"/>
    <lineage>
        <taxon>Bacteria</taxon>
        <taxon>Pseudomonadati</taxon>
        <taxon>Pseudomonadota</taxon>
        <taxon>Gammaproteobacteria</taxon>
        <taxon>Oceanospirillales</taxon>
        <taxon>Halomonadaceae</taxon>
        <taxon>Vreelandella</taxon>
    </lineage>
</organism>
<feature type="transmembrane region" description="Helical" evidence="1">
    <location>
        <begin position="21"/>
        <end position="40"/>
    </location>
</feature>
<gene>
    <name evidence="2" type="ORF">GCM10011382_32690</name>
</gene>
<dbReference type="RefSeq" id="WP_188640564.1">
    <property type="nucleotide sequence ID" value="NZ_BMHM01000009.1"/>
</dbReference>
<feature type="transmembrane region" description="Helical" evidence="1">
    <location>
        <begin position="46"/>
        <end position="66"/>
    </location>
</feature>
<feature type="transmembrane region" description="Helical" evidence="1">
    <location>
        <begin position="73"/>
        <end position="93"/>
    </location>
</feature>
<name>A0ABQ1PN33_9GAMM</name>
<evidence type="ECO:0000313" key="3">
    <source>
        <dbReference type="Proteomes" id="UP000597301"/>
    </source>
</evidence>